<protein>
    <recommendedName>
        <fullName evidence="3">DUF4238 domain-containing protein</fullName>
    </recommendedName>
</protein>
<gene>
    <name evidence="1" type="ORF">SAMN05444148_2821</name>
</gene>
<dbReference type="Proteomes" id="UP000184522">
    <property type="component" value="Unassembled WGS sequence"/>
</dbReference>
<proteinExistence type="predicted"/>
<evidence type="ECO:0000313" key="2">
    <source>
        <dbReference type="Proteomes" id="UP000184522"/>
    </source>
</evidence>
<evidence type="ECO:0000313" key="1">
    <source>
        <dbReference type="EMBL" id="SHH78680.1"/>
    </source>
</evidence>
<dbReference type="STRING" id="1089305.SAMN05444148_2821"/>
<keyword evidence="2" id="KW-1185">Reference proteome</keyword>
<dbReference type="EMBL" id="FQWS01000004">
    <property type="protein sequence ID" value="SHH78680.1"/>
    <property type="molecule type" value="Genomic_DNA"/>
</dbReference>
<name>A0A1M5VU31_9FLAO</name>
<sequence length="283" mass="33540">MNNHVKNQHYVPQFLLRNFSSSGQKFIWAFDKNEKYNVRNQIKERAIKKVASEEYFYDQFKKSRIGSYEYALQNAEDISAPIIERIIKTRSIENLTEDERRNLSFFITLQNLRTKGQLFQTEISMNNLSEQLKDKANISIPKIDHKKIWFSMLEQSTKFYEFLMNKVWMLSESDDEFIISDNPVTLQNTTDRSEIRGTLGLDSYGIEIYLPISPSLTISLFCEKFFSKNGYEKKTMPNLKCEPENIENLNWLQVAYSERFLFSHKNEFGLVKRILKNTLQQRL</sequence>
<organism evidence="1 2">
    <name type="scientific">Winogradskyella jejuensis</name>
    <dbReference type="NCBI Taxonomy" id="1089305"/>
    <lineage>
        <taxon>Bacteria</taxon>
        <taxon>Pseudomonadati</taxon>
        <taxon>Bacteroidota</taxon>
        <taxon>Flavobacteriia</taxon>
        <taxon>Flavobacteriales</taxon>
        <taxon>Flavobacteriaceae</taxon>
        <taxon>Winogradskyella</taxon>
    </lineage>
</organism>
<dbReference type="RefSeq" id="WP_073087664.1">
    <property type="nucleotide sequence ID" value="NZ_FQWS01000004.1"/>
</dbReference>
<evidence type="ECO:0008006" key="3">
    <source>
        <dbReference type="Google" id="ProtNLM"/>
    </source>
</evidence>
<accession>A0A1M5VU31</accession>
<dbReference type="InterPro" id="IPR025332">
    <property type="entry name" value="DUF4238"/>
</dbReference>
<reference evidence="2" key="1">
    <citation type="submission" date="2016-11" db="EMBL/GenBank/DDBJ databases">
        <authorList>
            <person name="Varghese N."/>
            <person name="Submissions S."/>
        </authorList>
    </citation>
    <scope>NUCLEOTIDE SEQUENCE [LARGE SCALE GENOMIC DNA]</scope>
    <source>
        <strain evidence="2">DSM 25330</strain>
    </source>
</reference>
<dbReference type="AlphaFoldDB" id="A0A1M5VU31"/>
<dbReference type="Pfam" id="PF14022">
    <property type="entry name" value="DUF4238"/>
    <property type="match status" value="1"/>
</dbReference>
<dbReference type="OrthoDB" id="669645at2"/>